<sequence>MRDHERLTNTADRDRRLARGLTDHRGASPVPTATALDGRELQRAVDGVYRTVAATPTEVTHFETGRELASRLGYPPADLERVPETVLRSFTGVGYHHDLAGLGAGDAVLDLGSGSGTDAFVAALRVGDRGRALGVERVEAQLTRARRLREDAGVTNATFQRGTIEALPLADGAVDVVLSNGTLVLAAHPERVLAEASRVLASGGRLAISELVCERRLPAQLRRDPELRAIGIGGAMELATVPDVLASAGFRNVRIRENPWYEFVSTRARSVCQQYGVGSVSLRAELA</sequence>
<evidence type="ECO:0000256" key="7">
    <source>
        <dbReference type="ARBA" id="ARBA00047943"/>
    </source>
</evidence>
<dbReference type="GO" id="GO:0030791">
    <property type="term" value="F:arsenite methyltransferase activity"/>
    <property type="evidence" value="ECO:0007669"/>
    <property type="project" value="UniProtKB-EC"/>
</dbReference>
<keyword evidence="11" id="KW-0830">Ubiquinone</keyword>
<dbReference type="PANTHER" id="PTHR43675:SF8">
    <property type="entry name" value="ARSENITE METHYLTRANSFERASE"/>
    <property type="match status" value="1"/>
</dbReference>
<evidence type="ECO:0000259" key="10">
    <source>
        <dbReference type="Pfam" id="PF13847"/>
    </source>
</evidence>
<feature type="region of interest" description="Disordered" evidence="9">
    <location>
        <begin position="1"/>
        <end position="32"/>
    </location>
</feature>
<evidence type="ECO:0000256" key="4">
    <source>
        <dbReference type="ARBA" id="ARBA00034521"/>
    </source>
</evidence>
<dbReference type="EC" id="2.1.1.137" evidence="4"/>
<protein>
    <recommendedName>
        <fullName evidence="5">Arsenite methyltransferase</fullName>
        <ecNumber evidence="4">2.1.1.137</ecNumber>
    </recommendedName>
</protein>
<keyword evidence="12" id="KW-1185">Reference proteome</keyword>
<evidence type="ECO:0000313" key="12">
    <source>
        <dbReference type="Proteomes" id="UP000010878"/>
    </source>
</evidence>
<dbReference type="AlphaFoldDB" id="L0K256"/>
<dbReference type="HOGENOM" id="CLU_052868_4_0_2"/>
<dbReference type="InterPro" id="IPR029063">
    <property type="entry name" value="SAM-dependent_MTases_sf"/>
</dbReference>
<dbReference type="OrthoDB" id="57427at2157"/>
<feature type="domain" description="Methyltransferase" evidence="10">
    <location>
        <begin position="104"/>
        <end position="227"/>
    </location>
</feature>
<evidence type="ECO:0000256" key="6">
    <source>
        <dbReference type="ARBA" id="ARBA00047941"/>
    </source>
</evidence>
<feature type="compositionally biased region" description="Basic and acidic residues" evidence="9">
    <location>
        <begin position="1"/>
        <end position="26"/>
    </location>
</feature>
<dbReference type="eggNOG" id="arCOG08997">
    <property type="taxonomic scope" value="Archaea"/>
</dbReference>
<evidence type="ECO:0000256" key="3">
    <source>
        <dbReference type="ARBA" id="ARBA00034487"/>
    </source>
</evidence>
<dbReference type="SUPFAM" id="SSF53335">
    <property type="entry name" value="S-adenosyl-L-methionine-dependent methyltransferases"/>
    <property type="match status" value="1"/>
</dbReference>
<comment type="catalytic activity">
    <reaction evidence="6">
        <text>arsenic triglutathione + [thioredoxin]-dithiol + S-adenosyl-L-methionine + 2 H2O = methylarsonous acid + [thioredoxin]-disulfide + 3 glutathione + S-adenosyl-L-homocysteine + H(+)</text>
        <dbReference type="Rhea" id="RHEA:69460"/>
        <dbReference type="Rhea" id="RHEA-COMP:10698"/>
        <dbReference type="Rhea" id="RHEA-COMP:10700"/>
        <dbReference type="ChEBI" id="CHEBI:15377"/>
        <dbReference type="ChEBI" id="CHEBI:15378"/>
        <dbReference type="ChEBI" id="CHEBI:17826"/>
        <dbReference type="ChEBI" id="CHEBI:29950"/>
        <dbReference type="ChEBI" id="CHEBI:50058"/>
        <dbReference type="ChEBI" id="CHEBI:57856"/>
        <dbReference type="ChEBI" id="CHEBI:57925"/>
        <dbReference type="ChEBI" id="CHEBI:59789"/>
        <dbReference type="ChEBI" id="CHEBI:183640"/>
        <dbReference type="EC" id="2.1.1.137"/>
    </reaction>
</comment>
<reference evidence="11 12" key="1">
    <citation type="submission" date="2012-11" db="EMBL/GenBank/DDBJ databases">
        <title>FINISHED of Natronococcus occultus SP4, DSM 3396.</title>
        <authorList>
            <consortium name="DOE Joint Genome Institute"/>
            <person name="Eisen J."/>
            <person name="Huntemann M."/>
            <person name="Wei C.-L."/>
            <person name="Han J."/>
            <person name="Detter J.C."/>
            <person name="Han C."/>
            <person name="Tapia R."/>
            <person name="Chen A."/>
            <person name="Kyrpides N."/>
            <person name="Mavromatis K."/>
            <person name="Markowitz V."/>
            <person name="Szeto E."/>
            <person name="Ivanova N."/>
            <person name="Mikhailova N."/>
            <person name="Ovchinnikova G."/>
            <person name="Pagani I."/>
            <person name="Pati A."/>
            <person name="Goodwin L."/>
            <person name="Nordberg H.P."/>
            <person name="Cantor M.N."/>
            <person name="Hua S.X."/>
            <person name="Woyke T."/>
            <person name="Eisen J."/>
            <person name="Klenk H.-P."/>
            <person name="Klenk H.-P."/>
        </authorList>
    </citation>
    <scope>NUCLEOTIDE SEQUENCE [LARGE SCALE GENOMIC DNA]</scope>
    <source>
        <strain evidence="11 12">SP4</strain>
    </source>
</reference>
<dbReference type="EMBL" id="CP003929">
    <property type="protein sequence ID" value="AGB39372.1"/>
    <property type="molecule type" value="Genomic_DNA"/>
</dbReference>
<dbReference type="STRING" id="694430.Natoc_3656"/>
<evidence type="ECO:0000256" key="8">
    <source>
        <dbReference type="ARBA" id="ARBA00048428"/>
    </source>
</evidence>
<dbReference type="GO" id="GO:0032259">
    <property type="term" value="P:methylation"/>
    <property type="evidence" value="ECO:0007669"/>
    <property type="project" value="UniProtKB-KW"/>
</dbReference>
<evidence type="ECO:0000313" key="11">
    <source>
        <dbReference type="EMBL" id="AGB39372.1"/>
    </source>
</evidence>
<keyword evidence="1" id="KW-0808">Transferase</keyword>
<name>L0K256_9EURY</name>
<dbReference type="Pfam" id="PF13847">
    <property type="entry name" value="Methyltransf_31"/>
    <property type="match status" value="1"/>
</dbReference>
<keyword evidence="2" id="KW-0949">S-adenosyl-L-methionine</keyword>
<dbReference type="KEGG" id="nou:Natoc_3656"/>
<evidence type="ECO:0000256" key="5">
    <source>
        <dbReference type="ARBA" id="ARBA00034545"/>
    </source>
</evidence>
<dbReference type="GeneID" id="14402423"/>
<dbReference type="InterPro" id="IPR025714">
    <property type="entry name" value="Methyltranfer_dom"/>
</dbReference>
<dbReference type="InterPro" id="IPR026669">
    <property type="entry name" value="Arsenite_MeTrfase-like"/>
</dbReference>
<gene>
    <name evidence="11" type="ORF">Natoc_3656</name>
</gene>
<evidence type="ECO:0000256" key="9">
    <source>
        <dbReference type="SAM" id="MobiDB-lite"/>
    </source>
</evidence>
<proteinExistence type="inferred from homology"/>
<comment type="catalytic activity">
    <reaction evidence="7">
        <text>arsenic triglutathione + 2 [thioredoxin]-dithiol + 2 S-adenosyl-L-methionine + H2O = dimethylarsinous acid + 2 [thioredoxin]-disulfide + 3 glutathione + 2 S-adenosyl-L-homocysteine + 2 H(+)</text>
        <dbReference type="Rhea" id="RHEA:69464"/>
        <dbReference type="Rhea" id="RHEA-COMP:10698"/>
        <dbReference type="Rhea" id="RHEA-COMP:10700"/>
        <dbReference type="ChEBI" id="CHEBI:15377"/>
        <dbReference type="ChEBI" id="CHEBI:15378"/>
        <dbReference type="ChEBI" id="CHEBI:23808"/>
        <dbReference type="ChEBI" id="CHEBI:29950"/>
        <dbReference type="ChEBI" id="CHEBI:50058"/>
        <dbReference type="ChEBI" id="CHEBI:57856"/>
        <dbReference type="ChEBI" id="CHEBI:57925"/>
        <dbReference type="ChEBI" id="CHEBI:59789"/>
        <dbReference type="ChEBI" id="CHEBI:183640"/>
        <dbReference type="EC" id="2.1.1.137"/>
    </reaction>
</comment>
<evidence type="ECO:0000256" key="2">
    <source>
        <dbReference type="ARBA" id="ARBA00022691"/>
    </source>
</evidence>
<dbReference type="Gene3D" id="3.40.50.150">
    <property type="entry name" value="Vaccinia Virus protein VP39"/>
    <property type="match status" value="1"/>
</dbReference>
<comment type="similarity">
    <text evidence="3">Belongs to the methyltransferase superfamily. Arsenite methyltransferase family.</text>
</comment>
<dbReference type="RefSeq" id="WP_015322806.1">
    <property type="nucleotide sequence ID" value="NC_019974.1"/>
</dbReference>
<organism evidence="11 12">
    <name type="scientific">Natronococcus occultus SP4</name>
    <dbReference type="NCBI Taxonomy" id="694430"/>
    <lineage>
        <taxon>Archaea</taxon>
        <taxon>Methanobacteriati</taxon>
        <taxon>Methanobacteriota</taxon>
        <taxon>Stenosarchaea group</taxon>
        <taxon>Halobacteria</taxon>
        <taxon>Halobacteriales</taxon>
        <taxon>Natrialbaceae</taxon>
        <taxon>Natronococcus</taxon>
    </lineage>
</organism>
<dbReference type="CDD" id="cd02440">
    <property type="entry name" value="AdoMet_MTases"/>
    <property type="match status" value="1"/>
</dbReference>
<dbReference type="Proteomes" id="UP000010878">
    <property type="component" value="Chromosome"/>
</dbReference>
<dbReference type="PANTHER" id="PTHR43675">
    <property type="entry name" value="ARSENITE METHYLTRANSFERASE"/>
    <property type="match status" value="1"/>
</dbReference>
<evidence type="ECO:0000256" key="1">
    <source>
        <dbReference type="ARBA" id="ARBA00022679"/>
    </source>
</evidence>
<dbReference type="eggNOG" id="arCOG01792">
    <property type="taxonomic scope" value="Archaea"/>
</dbReference>
<comment type="catalytic activity">
    <reaction evidence="8">
        <text>arsenic triglutathione + 3 [thioredoxin]-dithiol + 3 S-adenosyl-L-methionine = trimethylarsine + 3 [thioredoxin]-disulfide + 3 glutathione + 3 S-adenosyl-L-homocysteine + 3 H(+)</text>
        <dbReference type="Rhea" id="RHEA:69432"/>
        <dbReference type="Rhea" id="RHEA-COMP:10698"/>
        <dbReference type="Rhea" id="RHEA-COMP:10700"/>
        <dbReference type="ChEBI" id="CHEBI:15378"/>
        <dbReference type="ChEBI" id="CHEBI:27130"/>
        <dbReference type="ChEBI" id="CHEBI:29950"/>
        <dbReference type="ChEBI" id="CHEBI:50058"/>
        <dbReference type="ChEBI" id="CHEBI:57856"/>
        <dbReference type="ChEBI" id="CHEBI:57925"/>
        <dbReference type="ChEBI" id="CHEBI:59789"/>
        <dbReference type="ChEBI" id="CHEBI:183640"/>
        <dbReference type="EC" id="2.1.1.137"/>
    </reaction>
</comment>
<keyword evidence="11" id="KW-0489">Methyltransferase</keyword>
<accession>L0K256</accession>